<protein>
    <submittedName>
        <fullName evidence="1">Uncharacterized protein</fullName>
    </submittedName>
</protein>
<dbReference type="EMBL" id="CAMPGE010026901">
    <property type="protein sequence ID" value="CAI2384562.1"/>
    <property type="molecule type" value="Genomic_DNA"/>
</dbReference>
<reference evidence="1" key="1">
    <citation type="submission" date="2023-07" db="EMBL/GenBank/DDBJ databases">
        <authorList>
            <consortium name="AG Swart"/>
            <person name="Singh M."/>
            <person name="Singh A."/>
            <person name="Seah K."/>
            <person name="Emmerich C."/>
        </authorList>
    </citation>
    <scope>NUCLEOTIDE SEQUENCE</scope>
    <source>
        <strain evidence="1">DP1</strain>
    </source>
</reference>
<name>A0AAD2D870_EUPCR</name>
<dbReference type="AlphaFoldDB" id="A0AAD2D870"/>
<evidence type="ECO:0000313" key="1">
    <source>
        <dbReference type="EMBL" id="CAI2384562.1"/>
    </source>
</evidence>
<sequence length="382" mass="44359">MNTYRESIMEPGLETEDPKNPFTKIDNVVRSFRNMYKKQEEELKSYDAFKKMGNLKFRIDNKMTINSIEKKTNSRSPMKSETVSESEGVEMKLEANRLKDRKRAEFPGQKQRSQVKGIISKYENKVTFHHSQGDTSSDIKGGSHARSMAKIIDVDKKTTLKQLLLPYLEKKQERNKMPKKPKQTLGSFLIQKGKQINVEPGVNSSLFKRSLQRNPIGSVKNLQNKKLDILLRQSFNKQQKDSVKNFHKSINKKNPFMFTGIRNVKQAQAQKVDYKLDSANSSEVSLNNTKRKRNAHSMPKIHSKHTLGIPSVSHFKAEQISRDSQIETDRSKKGNPKFSYRDRRLDEITALRKAYLKDYTEFNFKIDTILNEGYSYIMHLKE</sequence>
<organism evidence="1 2">
    <name type="scientific">Euplotes crassus</name>
    <dbReference type="NCBI Taxonomy" id="5936"/>
    <lineage>
        <taxon>Eukaryota</taxon>
        <taxon>Sar</taxon>
        <taxon>Alveolata</taxon>
        <taxon>Ciliophora</taxon>
        <taxon>Intramacronucleata</taxon>
        <taxon>Spirotrichea</taxon>
        <taxon>Hypotrichia</taxon>
        <taxon>Euplotida</taxon>
        <taxon>Euplotidae</taxon>
        <taxon>Moneuplotes</taxon>
    </lineage>
</organism>
<evidence type="ECO:0000313" key="2">
    <source>
        <dbReference type="Proteomes" id="UP001295684"/>
    </source>
</evidence>
<comment type="caution">
    <text evidence="1">The sequence shown here is derived from an EMBL/GenBank/DDBJ whole genome shotgun (WGS) entry which is preliminary data.</text>
</comment>
<accession>A0AAD2D870</accession>
<keyword evidence="2" id="KW-1185">Reference proteome</keyword>
<gene>
    <name evidence="1" type="ORF">ECRASSUSDP1_LOCUS26095</name>
</gene>
<proteinExistence type="predicted"/>
<dbReference type="Proteomes" id="UP001295684">
    <property type="component" value="Unassembled WGS sequence"/>
</dbReference>